<proteinExistence type="predicted"/>
<gene>
    <name evidence="1" type="ORF">PVK06_010972</name>
</gene>
<evidence type="ECO:0000313" key="2">
    <source>
        <dbReference type="Proteomes" id="UP001358586"/>
    </source>
</evidence>
<accession>A0ABR0Q7I7</accession>
<dbReference type="EMBL" id="JARKNE010000004">
    <property type="protein sequence ID" value="KAK5835284.1"/>
    <property type="molecule type" value="Genomic_DNA"/>
</dbReference>
<comment type="caution">
    <text evidence="1">The sequence shown here is derived from an EMBL/GenBank/DDBJ whole genome shotgun (WGS) entry which is preliminary data.</text>
</comment>
<evidence type="ECO:0000313" key="1">
    <source>
        <dbReference type="EMBL" id="KAK5835284.1"/>
    </source>
</evidence>
<sequence>MAHTATLEPPHSRVLCTTMPSSTTRLCTHTRPTTWVTTCPYISGINSMQK</sequence>
<reference evidence="1 2" key="1">
    <citation type="submission" date="2023-03" db="EMBL/GenBank/DDBJ databases">
        <title>WGS of Gossypium arboreum.</title>
        <authorList>
            <person name="Yu D."/>
        </authorList>
    </citation>
    <scope>NUCLEOTIDE SEQUENCE [LARGE SCALE GENOMIC DNA]</scope>
    <source>
        <tissue evidence="1">Leaf</tissue>
    </source>
</reference>
<keyword evidence="2" id="KW-1185">Reference proteome</keyword>
<dbReference type="Proteomes" id="UP001358586">
    <property type="component" value="Chromosome 4"/>
</dbReference>
<protein>
    <submittedName>
        <fullName evidence="1">Uncharacterized protein</fullName>
    </submittedName>
</protein>
<organism evidence="1 2">
    <name type="scientific">Gossypium arboreum</name>
    <name type="common">Tree cotton</name>
    <name type="synonym">Gossypium nanking</name>
    <dbReference type="NCBI Taxonomy" id="29729"/>
    <lineage>
        <taxon>Eukaryota</taxon>
        <taxon>Viridiplantae</taxon>
        <taxon>Streptophyta</taxon>
        <taxon>Embryophyta</taxon>
        <taxon>Tracheophyta</taxon>
        <taxon>Spermatophyta</taxon>
        <taxon>Magnoliopsida</taxon>
        <taxon>eudicotyledons</taxon>
        <taxon>Gunneridae</taxon>
        <taxon>Pentapetalae</taxon>
        <taxon>rosids</taxon>
        <taxon>malvids</taxon>
        <taxon>Malvales</taxon>
        <taxon>Malvaceae</taxon>
        <taxon>Malvoideae</taxon>
        <taxon>Gossypium</taxon>
    </lineage>
</organism>
<name>A0ABR0Q7I7_GOSAR</name>